<evidence type="ECO:0000256" key="3">
    <source>
        <dbReference type="ARBA" id="ARBA00014974"/>
    </source>
</evidence>
<dbReference type="InterPro" id="IPR052519">
    <property type="entry name" value="Euk-type_GlcNAc_Kinase"/>
</dbReference>
<comment type="similarity">
    <text evidence="1">Belongs to the eukaryotic-type N-acetylglucosamine kinase family.</text>
</comment>
<evidence type="ECO:0000256" key="1">
    <source>
        <dbReference type="ARBA" id="ARBA00006198"/>
    </source>
</evidence>
<dbReference type="GO" id="GO:0045127">
    <property type="term" value="F:N-acetylglucosamine kinase activity"/>
    <property type="evidence" value="ECO:0007669"/>
    <property type="project" value="UniProtKB-EC"/>
</dbReference>
<dbReference type="AlphaFoldDB" id="A0A409VJ67"/>
<protein>
    <recommendedName>
        <fullName evidence="3">N-acetyl-D-glucosamine kinase</fullName>
        <ecNumber evidence="2">2.7.1.59</ecNumber>
    </recommendedName>
    <alternativeName>
        <fullName evidence="4">GlcNAc kinase</fullName>
    </alternativeName>
</protein>
<name>A0A409VJ67_9AGAR</name>
<evidence type="ECO:0000259" key="5">
    <source>
        <dbReference type="Pfam" id="PF01869"/>
    </source>
</evidence>
<organism evidence="6 7">
    <name type="scientific">Panaeolus cyanescens</name>
    <dbReference type="NCBI Taxonomy" id="181874"/>
    <lineage>
        <taxon>Eukaryota</taxon>
        <taxon>Fungi</taxon>
        <taxon>Dikarya</taxon>
        <taxon>Basidiomycota</taxon>
        <taxon>Agaricomycotina</taxon>
        <taxon>Agaricomycetes</taxon>
        <taxon>Agaricomycetidae</taxon>
        <taxon>Agaricales</taxon>
        <taxon>Agaricineae</taxon>
        <taxon>Galeropsidaceae</taxon>
        <taxon>Panaeolus</taxon>
    </lineage>
</organism>
<dbReference type="PANTHER" id="PTHR43190:SF3">
    <property type="entry name" value="N-ACETYL-D-GLUCOSAMINE KINASE"/>
    <property type="match status" value="1"/>
</dbReference>
<dbReference type="InterPro" id="IPR043129">
    <property type="entry name" value="ATPase_NBD"/>
</dbReference>
<dbReference type="SUPFAM" id="SSF53067">
    <property type="entry name" value="Actin-like ATPase domain"/>
    <property type="match status" value="2"/>
</dbReference>
<accession>A0A409VJ67</accession>
<feature type="domain" description="ATPase BadF/BadG/BcrA/BcrD type" evidence="5">
    <location>
        <begin position="7"/>
        <end position="333"/>
    </location>
</feature>
<sequence>MSLYLCVDCGGTKTSAAITDGSGTIVGRGASGPSNITYLSVEAFTAAVTEAVTTALKSTSISSVLPASIEATPFAAAWFGISGADSPAAIAKVQHPLSVLLGIPVGPNLTIANDTHLLAAPVRMHSDINHAIAVIAGTGSIAVSFRELDGKIEELGRIGGWGWILGDEGGGFDVGRETLRQILLQQDKATISGQPLPPSSLRDRVLERFGVDSVMEVLTGVYASDPSPGATSPPNHFFGLPREKRISSLPPLVFKAAFEDQDPLALTILKTSAGHLVSQVAILLENSSDTASGHITAPESVISFGGSLVGIESYRNLILDDLAQRGHVFKHVTFIDDAAAVGAIGLSNLYSSTSSVMQSIDADNT</sequence>
<evidence type="ECO:0000256" key="4">
    <source>
        <dbReference type="ARBA" id="ARBA00031123"/>
    </source>
</evidence>
<dbReference type="EC" id="2.7.1.59" evidence="2"/>
<dbReference type="Pfam" id="PF01869">
    <property type="entry name" value="BcrAD_BadFG"/>
    <property type="match status" value="1"/>
</dbReference>
<dbReference type="EMBL" id="NHTK01006046">
    <property type="protein sequence ID" value="PPQ66298.1"/>
    <property type="molecule type" value="Genomic_DNA"/>
</dbReference>
<dbReference type="InParanoid" id="A0A409VJ67"/>
<dbReference type="InterPro" id="IPR002731">
    <property type="entry name" value="ATPase_BadF"/>
</dbReference>
<evidence type="ECO:0000313" key="6">
    <source>
        <dbReference type="EMBL" id="PPQ66298.1"/>
    </source>
</evidence>
<gene>
    <name evidence="6" type="ORF">CVT24_007296</name>
</gene>
<dbReference type="CDD" id="cd24007">
    <property type="entry name" value="ASKHA_NBD_eukNAGK-like"/>
    <property type="match status" value="1"/>
</dbReference>
<evidence type="ECO:0000313" key="7">
    <source>
        <dbReference type="Proteomes" id="UP000284842"/>
    </source>
</evidence>
<reference evidence="6 7" key="1">
    <citation type="journal article" date="2018" name="Evol. Lett.">
        <title>Horizontal gene cluster transfer increased hallucinogenic mushroom diversity.</title>
        <authorList>
            <person name="Reynolds H.T."/>
            <person name="Vijayakumar V."/>
            <person name="Gluck-Thaler E."/>
            <person name="Korotkin H.B."/>
            <person name="Matheny P.B."/>
            <person name="Slot J.C."/>
        </authorList>
    </citation>
    <scope>NUCLEOTIDE SEQUENCE [LARGE SCALE GENOMIC DNA]</scope>
    <source>
        <strain evidence="6 7">2629</strain>
    </source>
</reference>
<comment type="caution">
    <text evidence="6">The sequence shown here is derived from an EMBL/GenBank/DDBJ whole genome shotgun (WGS) entry which is preliminary data.</text>
</comment>
<dbReference type="PANTHER" id="PTHR43190">
    <property type="entry name" value="N-ACETYL-D-GLUCOSAMINE KINASE"/>
    <property type="match status" value="1"/>
</dbReference>
<keyword evidence="7" id="KW-1185">Reference proteome</keyword>
<dbReference type="STRING" id="181874.A0A409VJ67"/>
<dbReference type="Proteomes" id="UP000284842">
    <property type="component" value="Unassembled WGS sequence"/>
</dbReference>
<evidence type="ECO:0000256" key="2">
    <source>
        <dbReference type="ARBA" id="ARBA00012122"/>
    </source>
</evidence>
<proteinExistence type="inferred from homology"/>
<dbReference type="OrthoDB" id="311172at2759"/>
<dbReference type="Gene3D" id="3.30.420.40">
    <property type="match status" value="2"/>
</dbReference>